<sequence length="67" mass="7346">MSKRKIQVTQHIYVFRGGLSCGFGLRAKLVGAVSLQRSGYQLVMFMLIANMNTCSNFRIGPPSGNHG</sequence>
<organism evidence="1 2">
    <name type="scientific">Mycobacteroides abscessus 21</name>
    <dbReference type="NCBI Taxonomy" id="1299324"/>
    <lineage>
        <taxon>Bacteria</taxon>
        <taxon>Bacillati</taxon>
        <taxon>Actinomycetota</taxon>
        <taxon>Actinomycetes</taxon>
        <taxon>Mycobacteriales</taxon>
        <taxon>Mycobacteriaceae</taxon>
        <taxon>Mycobacteroides</taxon>
        <taxon>Mycobacteroides abscessus</taxon>
    </lineage>
</organism>
<proteinExistence type="predicted"/>
<protein>
    <submittedName>
        <fullName evidence="1">Uncharacterized protein</fullName>
    </submittedName>
</protein>
<reference evidence="1 2" key="1">
    <citation type="submission" date="2013-12" db="EMBL/GenBank/DDBJ databases">
        <authorList>
            <person name="Madinger N."/>
            <person name="Lenaerts A."/>
            <person name="Ordway D."/>
            <person name="DeGroote M.A."/>
            <person name="Parker T."/>
            <person name="Sizemore C."/>
            <person name="Tallon L.J."/>
            <person name="Sadzewicz L.K."/>
            <person name="Sengamalay N."/>
            <person name="Fraser C.M."/>
            <person name="Hine E."/>
            <person name="Shefchek K.A."/>
            <person name="Das S.P."/>
            <person name="Tettelin H."/>
        </authorList>
    </citation>
    <scope>NUCLEOTIDE SEQUENCE [LARGE SCALE GENOMIC DNA]</scope>
    <source>
        <strain evidence="1 2">21</strain>
    </source>
</reference>
<comment type="caution">
    <text evidence="1">The sequence shown here is derived from an EMBL/GenBank/DDBJ whole genome shotgun (WGS) entry which is preliminary data.</text>
</comment>
<accession>A0A829Q8S4</accession>
<gene>
    <name evidence="1" type="ORF">I543_0067</name>
</gene>
<dbReference type="AlphaFoldDB" id="A0A829Q8S4"/>
<evidence type="ECO:0000313" key="2">
    <source>
        <dbReference type="Proteomes" id="UP000020103"/>
    </source>
</evidence>
<dbReference type="Proteomes" id="UP000020103">
    <property type="component" value="Unassembled WGS sequence"/>
</dbReference>
<dbReference type="EMBL" id="JAOF01000001">
    <property type="protein sequence ID" value="EUA48951.1"/>
    <property type="molecule type" value="Genomic_DNA"/>
</dbReference>
<name>A0A829Q8S4_9MYCO</name>
<evidence type="ECO:0000313" key="1">
    <source>
        <dbReference type="EMBL" id="EUA48951.1"/>
    </source>
</evidence>